<accession>A0ABX1JXG8</accession>
<organism evidence="3 4">
    <name type="scientific">Cellulomonas septica</name>
    <dbReference type="NCBI Taxonomy" id="285080"/>
    <lineage>
        <taxon>Bacteria</taxon>
        <taxon>Bacillati</taxon>
        <taxon>Actinomycetota</taxon>
        <taxon>Actinomycetes</taxon>
        <taxon>Micrococcales</taxon>
        <taxon>Cellulomonadaceae</taxon>
        <taxon>Cellulomonas</taxon>
    </lineage>
</organism>
<dbReference type="Pfam" id="PF19843">
    <property type="entry name" value="DUF6318"/>
    <property type="match status" value="1"/>
</dbReference>
<proteinExistence type="predicted"/>
<reference evidence="3 4" key="1">
    <citation type="submission" date="2020-04" db="EMBL/GenBank/DDBJ databases">
        <title>MicrobeNet Type strains.</title>
        <authorList>
            <person name="Nicholson A.C."/>
        </authorList>
    </citation>
    <scope>NUCLEOTIDE SEQUENCE [LARGE SCALE GENOMIC DNA]</scope>
    <source>
        <strain evidence="3 4">ATCC BAA-787</strain>
    </source>
</reference>
<feature type="region of interest" description="Disordered" evidence="1">
    <location>
        <begin position="48"/>
        <end position="104"/>
    </location>
</feature>
<dbReference type="InterPro" id="IPR046281">
    <property type="entry name" value="DUF6318"/>
</dbReference>
<sequence length="234" mass="24388">MDDAVAEMSGSTTFAPMSNRARGHGRVSPAVTALVATLVVVAAGACTAEPTPTDPVASPRETATLTPDASPTTTPTPDTPGTIAALPDGVKPERPAAMDSPPTVEGSTAVAAYFVQLFPYAVQTNDVADFAALSHAECGFCSSTQADVARQIERGERTIGGGIAVSSVTATEVVPQKHFAVHLTIDEAPSHEENEFGMVVNDDPERETYSVEMALLYEDGKWLVRAVDSEVVTA</sequence>
<evidence type="ECO:0000313" key="3">
    <source>
        <dbReference type="EMBL" id="NKY38536.1"/>
    </source>
</evidence>
<feature type="region of interest" description="Disordered" evidence="1">
    <location>
        <begin position="1"/>
        <end position="24"/>
    </location>
</feature>
<evidence type="ECO:0000256" key="1">
    <source>
        <dbReference type="SAM" id="MobiDB-lite"/>
    </source>
</evidence>
<name>A0ABX1JXG8_9CELL</name>
<feature type="domain" description="DUF6318" evidence="2">
    <location>
        <begin position="91"/>
        <end position="226"/>
    </location>
</feature>
<feature type="compositionally biased region" description="Low complexity" evidence="1">
    <location>
        <begin position="62"/>
        <end position="85"/>
    </location>
</feature>
<keyword evidence="4" id="KW-1185">Reference proteome</keyword>
<gene>
    <name evidence="3" type="ORF">HGA02_03070</name>
</gene>
<evidence type="ECO:0000259" key="2">
    <source>
        <dbReference type="Pfam" id="PF19843"/>
    </source>
</evidence>
<dbReference type="Proteomes" id="UP000777774">
    <property type="component" value="Unassembled WGS sequence"/>
</dbReference>
<protein>
    <recommendedName>
        <fullName evidence="2">DUF6318 domain-containing protein</fullName>
    </recommendedName>
</protein>
<comment type="caution">
    <text evidence="3">The sequence shown here is derived from an EMBL/GenBank/DDBJ whole genome shotgun (WGS) entry which is preliminary data.</text>
</comment>
<dbReference type="EMBL" id="JAAXOY010000035">
    <property type="protein sequence ID" value="NKY38536.1"/>
    <property type="molecule type" value="Genomic_DNA"/>
</dbReference>
<evidence type="ECO:0000313" key="4">
    <source>
        <dbReference type="Proteomes" id="UP000777774"/>
    </source>
</evidence>